<dbReference type="InterPro" id="IPR006966">
    <property type="entry name" value="Peroxin-3"/>
</dbReference>
<dbReference type="PROSITE" id="PS00028">
    <property type="entry name" value="ZINC_FINGER_C2H2_1"/>
    <property type="match status" value="1"/>
</dbReference>
<accession>A0ABP0WJ48</accession>
<dbReference type="PANTHER" id="PTHR28080:SF1">
    <property type="entry name" value="PEROXISOMAL BIOGENESIS FACTOR 3"/>
    <property type="match status" value="1"/>
</dbReference>
<evidence type="ECO:0000259" key="3">
    <source>
        <dbReference type="PROSITE" id="PS50157"/>
    </source>
</evidence>
<evidence type="ECO:0000313" key="5">
    <source>
        <dbReference type="Proteomes" id="UP001497444"/>
    </source>
</evidence>
<keyword evidence="1" id="KW-0863">Zinc-finger</keyword>
<organism evidence="4 5">
    <name type="scientific">Sphagnum jensenii</name>
    <dbReference type="NCBI Taxonomy" id="128206"/>
    <lineage>
        <taxon>Eukaryota</taxon>
        <taxon>Viridiplantae</taxon>
        <taxon>Streptophyta</taxon>
        <taxon>Embryophyta</taxon>
        <taxon>Bryophyta</taxon>
        <taxon>Sphagnophytina</taxon>
        <taxon>Sphagnopsida</taxon>
        <taxon>Sphagnales</taxon>
        <taxon>Sphagnaceae</taxon>
        <taxon>Sphagnum</taxon>
    </lineage>
</organism>
<feature type="domain" description="C2H2-type" evidence="3">
    <location>
        <begin position="63"/>
        <end position="90"/>
    </location>
</feature>
<dbReference type="Pfam" id="PF04882">
    <property type="entry name" value="Peroxin-3"/>
    <property type="match status" value="1"/>
</dbReference>
<reference evidence="4" key="1">
    <citation type="submission" date="2024-02" db="EMBL/GenBank/DDBJ databases">
        <authorList>
            <consortium name="ELIXIR-Norway"/>
            <consortium name="Elixir Norway"/>
        </authorList>
    </citation>
    <scope>NUCLEOTIDE SEQUENCE</scope>
</reference>
<proteinExistence type="predicted"/>
<dbReference type="PROSITE" id="PS50157">
    <property type="entry name" value="ZINC_FINGER_C2H2_2"/>
    <property type="match status" value="1"/>
</dbReference>
<dbReference type="InterPro" id="IPR013087">
    <property type="entry name" value="Znf_C2H2_type"/>
</dbReference>
<keyword evidence="1" id="KW-0862">Zinc</keyword>
<feature type="transmembrane region" description="Helical" evidence="2">
    <location>
        <begin position="102"/>
        <end position="119"/>
    </location>
</feature>
<dbReference type="PANTHER" id="PTHR28080">
    <property type="entry name" value="PEROXISOMAL BIOGENESIS FACTOR 3"/>
    <property type="match status" value="1"/>
</dbReference>
<dbReference type="Proteomes" id="UP001497444">
    <property type="component" value="Chromosome 19"/>
</dbReference>
<sequence length="472" mass="52227">MAFQMKFIGSNNLEEEDSLFLCRMQGGSGGGTTVSGDCEAVDCGERVDTKETSSGHLWENRQYDCLRCKKSFANSQALGGHQNAHKRERQEAKRAQKYRRSLLVAAGLVGAGVVMYYGVRSLSLTAQARVEKDAARSLLLQKEAEDRAEAQFQSHFESIQRISDSTTLPSVLPHLKARLFALVDLSGLTEKLILGKEDPQALSSRDKMQLWQELKTLSFTRTVCAMWAVSLLDIFIRIQLNILGRHVYIDTAWDLSKLSEVHVPLSMTCQHKFIAFADYLPHKGLDFLIADTQKAVDNVLKGKPLKEPYTIDDLRDVFMRIRASLGSIQAGWAQYVLPPSKTLDDNNLATASSAVDASQSSGPAPSIEDEEKLEQLVVESRAVLASNEFHEVLAVCLDAMLDGVMEELYTVYRGAPDHGIPLAKLLPPVAGVGSTLLEHPDENRFIRILADLPQVHSFCALIYTNSSEEAES</sequence>
<dbReference type="SUPFAM" id="SSF57667">
    <property type="entry name" value="beta-beta-alpha zinc fingers"/>
    <property type="match status" value="1"/>
</dbReference>
<name>A0ABP0WJ48_9BRYO</name>
<dbReference type="InterPro" id="IPR036236">
    <property type="entry name" value="Znf_C2H2_sf"/>
</dbReference>
<dbReference type="Gene3D" id="3.30.160.60">
    <property type="entry name" value="Classic Zinc Finger"/>
    <property type="match status" value="1"/>
</dbReference>
<evidence type="ECO:0000313" key="4">
    <source>
        <dbReference type="EMBL" id="CAK9266903.1"/>
    </source>
</evidence>
<evidence type="ECO:0000256" key="2">
    <source>
        <dbReference type="SAM" id="Phobius"/>
    </source>
</evidence>
<keyword evidence="1" id="KW-0479">Metal-binding</keyword>
<keyword evidence="5" id="KW-1185">Reference proteome</keyword>
<keyword evidence="2" id="KW-1133">Transmembrane helix</keyword>
<evidence type="ECO:0000256" key="1">
    <source>
        <dbReference type="PROSITE-ProRule" id="PRU00042"/>
    </source>
</evidence>
<protein>
    <recommendedName>
        <fullName evidence="3">C2H2-type domain-containing protein</fullName>
    </recommendedName>
</protein>
<gene>
    <name evidence="4" type="ORF">CSSPJE1EN1_LOCUS12381</name>
</gene>
<keyword evidence="2" id="KW-0472">Membrane</keyword>
<keyword evidence="2" id="KW-0812">Transmembrane</keyword>
<dbReference type="EMBL" id="OZ020114">
    <property type="protein sequence ID" value="CAK9266903.1"/>
    <property type="molecule type" value="Genomic_DNA"/>
</dbReference>